<accession>A0A024HV64</accession>
<dbReference type="GO" id="GO:0016779">
    <property type="term" value="F:nucleotidyltransferase activity"/>
    <property type="evidence" value="ECO:0007669"/>
    <property type="project" value="InterPro"/>
</dbReference>
<sequence>MSVQNKFIKFHDKIKLGREDEAYREARAKDNSILDELKTEFKNAGYPIIETFIQGSLSMYTGIKHPEADFDIDRAVVIDTDSAPDDPVEVKKLVLKVLEKRGFKNAKIKKPCVTADYMNLNLHIDIVIYRKRDERYELAVGKLNSNAENRVWSPSEPKKLIQHVNDSSQYIGSADLKIRQVKRLVRYVKRWRDEKFGQNVGKKVFSIGLTLMLKDKFCPSISDDGKVSDLQSLRDTVSAILNANYFQWVDDGKYKVNVRLPVQPYRNVFENSSIDTGTQLYNKLNAMLTKLDQALNEDSLRKQCEIMQGLFGGDFEVPEKEQDSNAKKVAYSSAGVVGTSQGA</sequence>
<proteinExistence type="predicted"/>
<dbReference type="AlphaFoldDB" id="A0A024HV64"/>
<protein>
    <recommendedName>
        <fullName evidence="3">Nucleotidyltransferase</fullName>
    </recommendedName>
</protein>
<keyword evidence="1" id="KW-0051">Antiviral defense</keyword>
<dbReference type="Pfam" id="PF18144">
    <property type="entry name" value="SMODS"/>
    <property type="match status" value="1"/>
</dbReference>
<name>A0A024HV64_9GAMM</name>
<dbReference type="InterPro" id="IPR006116">
    <property type="entry name" value="NT_2-5OAS_ClassI-CCAase"/>
</dbReference>
<evidence type="ECO:0000313" key="2">
    <source>
        <dbReference type="EMBL" id="CDK41238.1"/>
    </source>
</evidence>
<dbReference type="EMBL" id="HG794405">
    <property type="protein sequence ID" value="CDK41238.1"/>
    <property type="molecule type" value="Genomic_DNA"/>
</dbReference>
<evidence type="ECO:0008006" key="3">
    <source>
        <dbReference type="Google" id="ProtNLM"/>
    </source>
</evidence>
<organism evidence="2">
    <name type="scientific">Pseudoalteromonas sp. 4mar</name>
    <dbReference type="NCBI Taxonomy" id="1434883"/>
    <lineage>
        <taxon>Bacteria</taxon>
        <taxon>Pseudomonadati</taxon>
        <taxon>Pseudomonadota</taxon>
        <taxon>Gammaproteobacteria</taxon>
        <taxon>Alteromonadales</taxon>
        <taxon>Pseudoalteromonadaceae</taxon>
        <taxon>Pseudoalteromonas</taxon>
    </lineage>
</organism>
<reference evidence="2" key="1">
    <citation type="submission" date="2013-11" db="EMBL/GenBank/DDBJ databases">
        <title>Unveiling the pan-genome of the SXT/R391 family of ICEs: Molecular characterization of new variable regions of SXT/R391-like ICEs detected in genomes of Pseudoalteromonas sp. and Vibrio scophthalmi.</title>
        <authorList>
            <person name="Rodriguez-Blanco A."/>
            <person name="Lemos M."/>
            <person name="Osorio C."/>
        </authorList>
    </citation>
    <scope>NUCLEOTIDE SEQUENCE</scope>
    <source>
        <strain evidence="2">4mar</strain>
    </source>
</reference>
<evidence type="ECO:0000256" key="1">
    <source>
        <dbReference type="ARBA" id="ARBA00023118"/>
    </source>
</evidence>
<dbReference type="GO" id="GO:0051607">
    <property type="term" value="P:defense response to virus"/>
    <property type="evidence" value="ECO:0007669"/>
    <property type="project" value="UniProtKB-KW"/>
</dbReference>
<gene>
    <name evidence="2" type="primary">pspspa1-11</name>
</gene>
<dbReference type="CDD" id="cd05400">
    <property type="entry name" value="NT_2-5OAS_ClassI-CCAase"/>
    <property type="match status" value="1"/>
</dbReference>